<dbReference type="EMBL" id="JACYTR010000005">
    <property type="protein sequence ID" value="MBD8524898.1"/>
    <property type="molecule type" value="Genomic_DNA"/>
</dbReference>
<dbReference type="Proteomes" id="UP000613768">
    <property type="component" value="Unassembled WGS sequence"/>
</dbReference>
<organism evidence="2 3">
    <name type="scientific">Pseudomarimonas arenosa</name>
    <dbReference type="NCBI Taxonomy" id="2774145"/>
    <lineage>
        <taxon>Bacteria</taxon>
        <taxon>Pseudomonadati</taxon>
        <taxon>Pseudomonadota</taxon>
        <taxon>Gammaproteobacteria</taxon>
        <taxon>Lysobacterales</taxon>
        <taxon>Lysobacteraceae</taxon>
        <taxon>Pseudomarimonas</taxon>
    </lineage>
</organism>
<dbReference type="RefSeq" id="WP_192028248.1">
    <property type="nucleotide sequence ID" value="NZ_JACYTR010000005.1"/>
</dbReference>
<sequence length="183" mass="20374">MTESPRLSEELQSVLGALNANEPDDVLTSRFRSFFVDLLAREARSDLVADEALVAMAALNRLFGSQSQAGDCASERLLQAEVSRLRRLLAMSSASWELVSTLEKQIAELKSELDQAQGDLASYRAEVKSAASEVELSIEAFMRSWQWRLARLAVKMLNRVGLNLQPSALEHAHARVARWSRES</sequence>
<comment type="caution">
    <text evidence="2">The sequence shown here is derived from an EMBL/GenBank/DDBJ whole genome shotgun (WGS) entry which is preliminary data.</text>
</comment>
<proteinExistence type="predicted"/>
<evidence type="ECO:0000313" key="2">
    <source>
        <dbReference type="EMBL" id="MBD8524898.1"/>
    </source>
</evidence>
<feature type="coiled-coil region" evidence="1">
    <location>
        <begin position="99"/>
        <end position="133"/>
    </location>
</feature>
<name>A0AAW3ZFG4_9GAMM</name>
<dbReference type="AlphaFoldDB" id="A0AAW3ZFG4"/>
<reference evidence="2 3" key="1">
    <citation type="submission" date="2020-09" db="EMBL/GenBank/DDBJ databases">
        <title>Pseudoxanthomonas sp. CAU 1598 isolated from sand of Yaerae Beach.</title>
        <authorList>
            <person name="Kim W."/>
        </authorList>
    </citation>
    <scope>NUCLEOTIDE SEQUENCE [LARGE SCALE GENOMIC DNA]</scope>
    <source>
        <strain evidence="2 3">CAU 1598</strain>
    </source>
</reference>
<keyword evidence="3" id="KW-1185">Reference proteome</keyword>
<protein>
    <submittedName>
        <fullName evidence="2">Uncharacterized protein</fullName>
    </submittedName>
</protein>
<evidence type="ECO:0000256" key="1">
    <source>
        <dbReference type="SAM" id="Coils"/>
    </source>
</evidence>
<evidence type="ECO:0000313" key="3">
    <source>
        <dbReference type="Proteomes" id="UP000613768"/>
    </source>
</evidence>
<gene>
    <name evidence="2" type="ORF">IFO71_03995</name>
</gene>
<accession>A0AAW3ZFG4</accession>
<keyword evidence="1" id="KW-0175">Coiled coil</keyword>